<keyword evidence="3" id="KW-1185">Reference proteome</keyword>
<protein>
    <submittedName>
        <fullName evidence="2">Uncharacterized protein</fullName>
    </submittedName>
</protein>
<feature type="transmembrane region" description="Helical" evidence="1">
    <location>
        <begin position="7"/>
        <end position="28"/>
    </location>
</feature>
<evidence type="ECO:0000313" key="2">
    <source>
        <dbReference type="EMBL" id="KZN30847.1"/>
    </source>
</evidence>
<dbReference type="InterPro" id="IPR035406">
    <property type="entry name" value="DUF5412"/>
</dbReference>
<comment type="caution">
    <text evidence="2">The sequence shown here is derived from an EMBL/GenBank/DDBJ whole genome shotgun (WGS) entry which is preliminary data.</text>
</comment>
<organism evidence="2 3">
    <name type="scientific">Pseudoalteromonas luteoviolacea DSM 6061</name>
    <dbReference type="NCBI Taxonomy" id="1365250"/>
    <lineage>
        <taxon>Bacteria</taxon>
        <taxon>Pseudomonadati</taxon>
        <taxon>Pseudomonadota</taxon>
        <taxon>Gammaproteobacteria</taxon>
        <taxon>Alteromonadales</taxon>
        <taxon>Pseudoalteromonadaceae</taxon>
        <taxon>Pseudoalteromonas</taxon>
    </lineage>
</organism>
<reference evidence="2 3" key="1">
    <citation type="submission" date="2013-07" db="EMBL/GenBank/DDBJ databases">
        <title>Comparative Genomic and Metabolomic Analysis of Twelve Strains of Pseudoalteromonas luteoviolacea.</title>
        <authorList>
            <person name="Vynne N.G."/>
            <person name="Mansson M."/>
            <person name="Gram L."/>
        </authorList>
    </citation>
    <scope>NUCLEOTIDE SEQUENCE [LARGE SCALE GENOMIC DNA]</scope>
    <source>
        <strain evidence="2 3">DSM 6061</strain>
    </source>
</reference>
<accession>A0A166UV95</accession>
<dbReference type="Pfam" id="PF17428">
    <property type="entry name" value="DUF5412"/>
    <property type="match status" value="1"/>
</dbReference>
<gene>
    <name evidence="2" type="ORF">N475_23900</name>
</gene>
<dbReference type="Proteomes" id="UP000076643">
    <property type="component" value="Unassembled WGS sequence"/>
</dbReference>
<keyword evidence="1" id="KW-0812">Transmembrane</keyword>
<dbReference type="PATRIC" id="fig|1365250.3.peg.4736"/>
<name>A0A166UV95_9GAMM</name>
<evidence type="ECO:0000313" key="3">
    <source>
        <dbReference type="Proteomes" id="UP000076643"/>
    </source>
</evidence>
<evidence type="ECO:0000256" key="1">
    <source>
        <dbReference type="SAM" id="Phobius"/>
    </source>
</evidence>
<dbReference type="EMBL" id="AUYB01000145">
    <property type="protein sequence ID" value="KZN30847.1"/>
    <property type="molecule type" value="Genomic_DNA"/>
</dbReference>
<keyword evidence="1" id="KW-1133">Transmembrane helix</keyword>
<keyword evidence="1" id="KW-0472">Membrane</keyword>
<sequence length="134" mass="15090">MDFIIKLIVRLGIFAGVISTIFIVWVYFTLPDMCGNYLHTETYSPDSKRRVVVFQRDCGATTGFSTQVSVLGADVELLNDSGNILIIPGHPNEVAPNVEWLDNSTIKIFHRLTGNEYLSETSYGWINKIAVKYE</sequence>
<dbReference type="RefSeq" id="WP_063366008.1">
    <property type="nucleotide sequence ID" value="NZ_AQHB01000040.1"/>
</dbReference>
<proteinExistence type="predicted"/>
<dbReference type="AlphaFoldDB" id="A0A166UV95"/>